<protein>
    <recommendedName>
        <fullName evidence="1">DUF8125 domain-containing protein</fullName>
    </recommendedName>
</protein>
<name>A0A1H7KJA7_HALLR</name>
<proteinExistence type="predicted"/>
<dbReference type="Pfam" id="PF26446">
    <property type="entry name" value="DUF8125"/>
    <property type="match status" value="1"/>
</dbReference>
<sequence length="254" mass="27299">MSLSGRDLLVFGGIGAAAVSTGSVELPAWWGVAGGGLLMAGIAAVIASGKIDDLIPDPPTVTLVVINAKETSRVETWELSMDKYAELQVKAGTLNPLSESLGEAYECYHYNPDSNVAVGTWRESRPHSEIVGHHEIGEALNIITELVNHLEPQAQYGKYVRDNLVSIVRRLDRERAAAQNAALEGHLAPSMGGLTIDDVLRDEVPDELLPSRLKNDDIQEESDEWANGMDLIIEDDAGEALEPVGELRNDGGPA</sequence>
<dbReference type="OrthoDB" id="289996at2157"/>
<evidence type="ECO:0000259" key="1">
    <source>
        <dbReference type="Pfam" id="PF26447"/>
    </source>
</evidence>
<dbReference type="AlphaFoldDB" id="A0A1H7KJA7"/>
<dbReference type="RefSeq" id="WP_074792693.1">
    <property type="nucleotide sequence ID" value="NZ_FOAD01000002.1"/>
</dbReference>
<dbReference type="Proteomes" id="UP000183894">
    <property type="component" value="Unassembled WGS sequence"/>
</dbReference>
<dbReference type="GeneID" id="96232878"/>
<reference evidence="2 3" key="1">
    <citation type="submission" date="2016-10" db="EMBL/GenBank/DDBJ databases">
        <authorList>
            <person name="de Groot N.N."/>
        </authorList>
    </citation>
    <scope>NUCLEOTIDE SEQUENCE [LARGE SCALE GENOMIC DNA]</scope>
    <source>
        <strain evidence="2 3">CDM_5</strain>
    </source>
</reference>
<dbReference type="InterPro" id="IPR058438">
    <property type="entry name" value="DUF8125"/>
</dbReference>
<evidence type="ECO:0000313" key="3">
    <source>
        <dbReference type="Proteomes" id="UP000183894"/>
    </source>
</evidence>
<feature type="domain" description="DUF8125" evidence="1">
    <location>
        <begin position="138"/>
        <end position="211"/>
    </location>
</feature>
<dbReference type="EMBL" id="FOAD01000002">
    <property type="protein sequence ID" value="SEK86868.1"/>
    <property type="molecule type" value="Genomic_DNA"/>
</dbReference>
<dbReference type="InterPro" id="IPR058439">
    <property type="entry name" value="DUF8126"/>
</dbReference>
<dbReference type="Pfam" id="PF26447">
    <property type="entry name" value="DUF8126"/>
    <property type="match status" value="1"/>
</dbReference>
<organism evidence="2 3">
    <name type="scientific">Haloferax larsenii</name>
    <dbReference type="NCBI Taxonomy" id="302484"/>
    <lineage>
        <taxon>Archaea</taxon>
        <taxon>Methanobacteriati</taxon>
        <taxon>Methanobacteriota</taxon>
        <taxon>Stenosarchaea group</taxon>
        <taxon>Halobacteria</taxon>
        <taxon>Halobacteriales</taxon>
        <taxon>Haloferacaceae</taxon>
        <taxon>Haloferax</taxon>
    </lineage>
</organism>
<gene>
    <name evidence="2" type="ORF">SAMN04488691_10223</name>
</gene>
<accession>A0A1H7KJA7</accession>
<evidence type="ECO:0000313" key="2">
    <source>
        <dbReference type="EMBL" id="SEK86868.1"/>
    </source>
</evidence>